<evidence type="ECO:0000256" key="1">
    <source>
        <dbReference type="SAM" id="MobiDB-lite"/>
    </source>
</evidence>
<feature type="compositionally biased region" description="Basic and acidic residues" evidence="1">
    <location>
        <begin position="87"/>
        <end position="101"/>
    </location>
</feature>
<protein>
    <submittedName>
        <fullName evidence="2">Uncharacterized protein</fullName>
    </submittedName>
</protein>
<comment type="caution">
    <text evidence="2">The sequence shown here is derived from an EMBL/GenBank/DDBJ whole genome shotgun (WGS) entry which is preliminary data.</text>
</comment>
<sequence length="128" mass="14734">MSNFYRVSHQSYISDHCSPWKPASHQCDSGHLRSDRISNEGGSRMMEAGGSELQLESSAVAVKLEFGFYFFSLRIKLNTSPPNRFAHRGDNERRQRQRDTFYDTPNRGWESAQTLLVRPGPVVRNQTR</sequence>
<dbReference type="AlphaFoldDB" id="A0A4C1Y4D3"/>
<proteinExistence type="predicted"/>
<accession>A0A4C1Y4D3</accession>
<dbReference type="EMBL" id="BGZK01001084">
    <property type="protein sequence ID" value="GBP70746.1"/>
    <property type="molecule type" value="Genomic_DNA"/>
</dbReference>
<reference evidence="2 3" key="1">
    <citation type="journal article" date="2019" name="Commun. Biol.">
        <title>The bagworm genome reveals a unique fibroin gene that provides high tensile strength.</title>
        <authorList>
            <person name="Kono N."/>
            <person name="Nakamura H."/>
            <person name="Ohtoshi R."/>
            <person name="Tomita M."/>
            <person name="Numata K."/>
            <person name="Arakawa K."/>
        </authorList>
    </citation>
    <scope>NUCLEOTIDE SEQUENCE [LARGE SCALE GENOMIC DNA]</scope>
</reference>
<evidence type="ECO:0000313" key="3">
    <source>
        <dbReference type="Proteomes" id="UP000299102"/>
    </source>
</evidence>
<keyword evidence="3" id="KW-1185">Reference proteome</keyword>
<name>A0A4C1Y4D3_EUMVA</name>
<evidence type="ECO:0000313" key="2">
    <source>
        <dbReference type="EMBL" id="GBP70746.1"/>
    </source>
</evidence>
<dbReference type="Proteomes" id="UP000299102">
    <property type="component" value="Unassembled WGS sequence"/>
</dbReference>
<gene>
    <name evidence="2" type="ORF">EVAR_51045_1</name>
</gene>
<organism evidence="2 3">
    <name type="scientific">Eumeta variegata</name>
    <name type="common">Bagworm moth</name>
    <name type="synonym">Eumeta japonica</name>
    <dbReference type="NCBI Taxonomy" id="151549"/>
    <lineage>
        <taxon>Eukaryota</taxon>
        <taxon>Metazoa</taxon>
        <taxon>Ecdysozoa</taxon>
        <taxon>Arthropoda</taxon>
        <taxon>Hexapoda</taxon>
        <taxon>Insecta</taxon>
        <taxon>Pterygota</taxon>
        <taxon>Neoptera</taxon>
        <taxon>Endopterygota</taxon>
        <taxon>Lepidoptera</taxon>
        <taxon>Glossata</taxon>
        <taxon>Ditrysia</taxon>
        <taxon>Tineoidea</taxon>
        <taxon>Psychidae</taxon>
        <taxon>Oiketicinae</taxon>
        <taxon>Eumeta</taxon>
    </lineage>
</organism>
<feature type="region of interest" description="Disordered" evidence="1">
    <location>
        <begin position="81"/>
        <end position="105"/>
    </location>
</feature>